<organism evidence="2 3">
    <name type="scientific">Linnemannia gamsii</name>
    <dbReference type="NCBI Taxonomy" id="64522"/>
    <lineage>
        <taxon>Eukaryota</taxon>
        <taxon>Fungi</taxon>
        <taxon>Fungi incertae sedis</taxon>
        <taxon>Mucoromycota</taxon>
        <taxon>Mortierellomycotina</taxon>
        <taxon>Mortierellomycetes</taxon>
        <taxon>Mortierellales</taxon>
        <taxon>Mortierellaceae</taxon>
        <taxon>Linnemannia</taxon>
    </lineage>
</organism>
<feature type="chain" id="PRO_5047401771" evidence="1">
    <location>
        <begin position="18"/>
        <end position="111"/>
    </location>
</feature>
<sequence>MHKLIALLAFFVASAVAQGDYHMDIYNNVNQRMRFYEYNGHRSCICVKNVQSAKIRNVNVGDAKLFSTIDCTGNYDTVAKGATQANTQWSSLLPGLVTVTISKYPFMSCGS</sequence>
<feature type="signal peptide" evidence="1">
    <location>
        <begin position="1"/>
        <end position="17"/>
    </location>
</feature>
<evidence type="ECO:0000256" key="1">
    <source>
        <dbReference type="SAM" id="SignalP"/>
    </source>
</evidence>
<dbReference type="EMBL" id="JAAAIM010000829">
    <property type="protein sequence ID" value="KAG0283989.1"/>
    <property type="molecule type" value="Genomic_DNA"/>
</dbReference>
<keyword evidence="3" id="KW-1185">Reference proteome</keyword>
<comment type="caution">
    <text evidence="2">The sequence shown here is derived from an EMBL/GenBank/DDBJ whole genome shotgun (WGS) entry which is preliminary data.</text>
</comment>
<gene>
    <name evidence="2" type="ORF">BGZ96_011641</name>
</gene>
<proteinExistence type="predicted"/>
<name>A0ABQ7JSM3_9FUNG</name>
<evidence type="ECO:0000313" key="2">
    <source>
        <dbReference type="EMBL" id="KAG0283989.1"/>
    </source>
</evidence>
<protein>
    <submittedName>
        <fullName evidence="2">Uncharacterized protein</fullName>
    </submittedName>
</protein>
<dbReference type="Proteomes" id="UP001194696">
    <property type="component" value="Unassembled WGS sequence"/>
</dbReference>
<reference evidence="2 3" key="1">
    <citation type="journal article" date="2020" name="Fungal Divers.">
        <title>Resolving the Mortierellaceae phylogeny through synthesis of multi-gene phylogenetics and phylogenomics.</title>
        <authorList>
            <person name="Vandepol N."/>
            <person name="Liber J."/>
            <person name="Desiro A."/>
            <person name="Na H."/>
            <person name="Kennedy M."/>
            <person name="Barry K."/>
            <person name="Grigoriev I.V."/>
            <person name="Miller A.N."/>
            <person name="O'Donnell K."/>
            <person name="Stajich J.E."/>
            <person name="Bonito G."/>
        </authorList>
    </citation>
    <scope>NUCLEOTIDE SEQUENCE [LARGE SCALE GENOMIC DNA]</scope>
    <source>
        <strain evidence="2 3">AD045</strain>
    </source>
</reference>
<evidence type="ECO:0000313" key="3">
    <source>
        <dbReference type="Proteomes" id="UP001194696"/>
    </source>
</evidence>
<keyword evidence="1" id="KW-0732">Signal</keyword>
<accession>A0ABQ7JSM3</accession>